<feature type="domain" description="Peptidase M13 N-terminal" evidence="9">
    <location>
        <begin position="20"/>
        <end position="395"/>
    </location>
</feature>
<dbReference type="Pfam" id="PF01431">
    <property type="entry name" value="Peptidase_M13"/>
    <property type="match status" value="1"/>
</dbReference>
<evidence type="ECO:0000259" key="9">
    <source>
        <dbReference type="Pfam" id="PF05649"/>
    </source>
</evidence>
<dbReference type="Proteomes" id="UP000199009">
    <property type="component" value="Chromosome I"/>
</dbReference>
<dbReference type="GO" id="GO:0016485">
    <property type="term" value="P:protein processing"/>
    <property type="evidence" value="ECO:0007669"/>
    <property type="project" value="TreeGrafter"/>
</dbReference>
<dbReference type="RefSeq" id="WP_091486200.1">
    <property type="nucleotide sequence ID" value="NZ_LT629692.1"/>
</dbReference>
<keyword evidence="11" id="KW-1185">Reference proteome</keyword>
<evidence type="ECO:0000313" key="10">
    <source>
        <dbReference type="EMBL" id="SDG56524.1"/>
    </source>
</evidence>
<keyword evidence="4" id="KW-0479">Metal-binding</keyword>
<keyword evidence="7" id="KW-0482">Metalloprotease</keyword>
<dbReference type="InterPro" id="IPR000718">
    <property type="entry name" value="Peptidase_M13"/>
</dbReference>
<gene>
    <name evidence="10" type="ORF">SAMN04489810_0647</name>
</gene>
<organism evidence="10 11">
    <name type="scientific">Microbacterium pygmaeum</name>
    <dbReference type="NCBI Taxonomy" id="370764"/>
    <lineage>
        <taxon>Bacteria</taxon>
        <taxon>Bacillati</taxon>
        <taxon>Actinomycetota</taxon>
        <taxon>Actinomycetes</taxon>
        <taxon>Micrococcales</taxon>
        <taxon>Microbacteriaceae</taxon>
        <taxon>Microbacterium</taxon>
    </lineage>
</organism>
<evidence type="ECO:0000313" key="11">
    <source>
        <dbReference type="Proteomes" id="UP000199009"/>
    </source>
</evidence>
<dbReference type="PROSITE" id="PS51885">
    <property type="entry name" value="NEPRILYSIN"/>
    <property type="match status" value="1"/>
</dbReference>
<evidence type="ECO:0000259" key="8">
    <source>
        <dbReference type="Pfam" id="PF01431"/>
    </source>
</evidence>
<dbReference type="SUPFAM" id="SSF55486">
    <property type="entry name" value="Metalloproteases ('zincins'), catalytic domain"/>
    <property type="match status" value="1"/>
</dbReference>
<comment type="similarity">
    <text evidence="2">Belongs to the peptidase M13 family.</text>
</comment>
<proteinExistence type="inferred from homology"/>
<evidence type="ECO:0000256" key="4">
    <source>
        <dbReference type="ARBA" id="ARBA00022723"/>
    </source>
</evidence>
<dbReference type="GO" id="GO:0046872">
    <property type="term" value="F:metal ion binding"/>
    <property type="evidence" value="ECO:0007669"/>
    <property type="project" value="UniProtKB-KW"/>
</dbReference>
<reference evidence="10 11" key="1">
    <citation type="submission" date="2016-10" db="EMBL/GenBank/DDBJ databases">
        <authorList>
            <person name="de Groot N.N."/>
        </authorList>
    </citation>
    <scope>NUCLEOTIDE SEQUENCE [LARGE SCALE GENOMIC DNA]</scope>
    <source>
        <strain evidence="10 11">DSM 23142</strain>
    </source>
</reference>
<dbReference type="AlphaFoldDB" id="A0A1G7V9X8"/>
<feature type="domain" description="Peptidase M13 C-terminal" evidence="8">
    <location>
        <begin position="447"/>
        <end position="651"/>
    </location>
</feature>
<dbReference type="CDD" id="cd08662">
    <property type="entry name" value="M13"/>
    <property type="match status" value="1"/>
</dbReference>
<evidence type="ECO:0000256" key="2">
    <source>
        <dbReference type="ARBA" id="ARBA00007357"/>
    </source>
</evidence>
<sequence length="654" mass="73113">MTEASRSGLALDELSAEIRPQDDLFRHVNGAWLDRTEIPDDKARWGSFHLIAEQAEKDVHAIIEESQDAEPGTETRKIGDLYSSFMDTERIAELGAAPVADQLARVDAIESIPALLRTLGELERDGIGGLIGLYVEPDPGNPQRYVPFLVQGGLSLPDESYYRLDNFEETRFAYRAHIQTLLELAGVADAAASADRIFALETELATHHWDNVKSRDAVATYNLKTWDEVEALAGIDLTPWLEGTAPGREEAFAEANVYQPSFLEGMGSLLVEARLDDWKAWVRWRIVHGAAAFLSDPFVEENFAFYGTQMTGVPVNRERWKRGVGLTEAALGEAIGRVYVERHFPPSAKEAMDELVANLLAAYRDSIRTLEWMTPETRERALAKLDAFTPKIGYPVKWRDYSALEIDALDLVGNVRRAHIHEHDRQLGRIGGPVDRDEWYMTPQTVNAYYNPLMNEIVFPAAILQYPFFDADRDAAANYGGIGAVIGHEIGHGFDDQGSRFDGDGSLRDWWTDADRTAFEERTAILIEQFNELTPVGLPEGNAVNGALTIGENIGDLGGLGISIKAYELSLDGADAPEVDGFTGIQRLLLSWAQIWQQKGREAETIRLLTIDPHSPNEFRCNQIVRNIDAFYDAFDVTETDQLWLDSDKRVTIW</sequence>
<dbReference type="PRINTS" id="PR00786">
    <property type="entry name" value="NEPRILYSIN"/>
</dbReference>
<keyword evidence="3" id="KW-0645">Protease</keyword>
<dbReference type="GO" id="GO:0004222">
    <property type="term" value="F:metalloendopeptidase activity"/>
    <property type="evidence" value="ECO:0007669"/>
    <property type="project" value="InterPro"/>
</dbReference>
<evidence type="ECO:0000256" key="3">
    <source>
        <dbReference type="ARBA" id="ARBA00022670"/>
    </source>
</evidence>
<dbReference type="InterPro" id="IPR008753">
    <property type="entry name" value="Peptidase_M13_N"/>
</dbReference>
<dbReference type="STRING" id="370764.SAMN04489810_0647"/>
<dbReference type="InterPro" id="IPR018497">
    <property type="entry name" value="Peptidase_M13_C"/>
</dbReference>
<evidence type="ECO:0000256" key="5">
    <source>
        <dbReference type="ARBA" id="ARBA00022801"/>
    </source>
</evidence>
<dbReference type="Gene3D" id="3.40.390.10">
    <property type="entry name" value="Collagenase (Catalytic Domain)"/>
    <property type="match status" value="1"/>
</dbReference>
<keyword evidence="6" id="KW-0862">Zinc</keyword>
<keyword evidence="5" id="KW-0378">Hydrolase</keyword>
<dbReference type="EMBL" id="LT629692">
    <property type="protein sequence ID" value="SDG56524.1"/>
    <property type="molecule type" value="Genomic_DNA"/>
</dbReference>
<evidence type="ECO:0000256" key="6">
    <source>
        <dbReference type="ARBA" id="ARBA00022833"/>
    </source>
</evidence>
<dbReference type="Gene3D" id="1.10.1380.10">
    <property type="entry name" value="Neutral endopeptidase , domain2"/>
    <property type="match status" value="1"/>
</dbReference>
<evidence type="ECO:0000256" key="1">
    <source>
        <dbReference type="ARBA" id="ARBA00001947"/>
    </source>
</evidence>
<dbReference type="InterPro" id="IPR024079">
    <property type="entry name" value="MetalloPept_cat_dom_sf"/>
</dbReference>
<dbReference type="InterPro" id="IPR042089">
    <property type="entry name" value="Peptidase_M13_dom_2"/>
</dbReference>
<evidence type="ECO:0000256" key="7">
    <source>
        <dbReference type="ARBA" id="ARBA00023049"/>
    </source>
</evidence>
<accession>A0A1G7V9X8</accession>
<protein>
    <submittedName>
        <fullName evidence="10">Putative endopeptidase</fullName>
    </submittedName>
</protein>
<dbReference type="PANTHER" id="PTHR11733">
    <property type="entry name" value="ZINC METALLOPROTEASE FAMILY M13 NEPRILYSIN-RELATED"/>
    <property type="match status" value="1"/>
</dbReference>
<dbReference type="Pfam" id="PF05649">
    <property type="entry name" value="Peptidase_M13_N"/>
    <property type="match status" value="1"/>
</dbReference>
<name>A0A1G7V9X8_9MICO</name>
<dbReference type="PANTHER" id="PTHR11733:SF167">
    <property type="entry name" value="FI17812P1-RELATED"/>
    <property type="match status" value="1"/>
</dbReference>
<dbReference type="OrthoDB" id="9775677at2"/>
<dbReference type="GO" id="GO:0005886">
    <property type="term" value="C:plasma membrane"/>
    <property type="evidence" value="ECO:0007669"/>
    <property type="project" value="TreeGrafter"/>
</dbReference>
<comment type="cofactor">
    <cofactor evidence="1">
        <name>Zn(2+)</name>
        <dbReference type="ChEBI" id="CHEBI:29105"/>
    </cofactor>
</comment>